<dbReference type="PROSITE" id="PS50215">
    <property type="entry name" value="ADAM_MEPRO"/>
    <property type="match status" value="1"/>
</dbReference>
<dbReference type="Pfam" id="PF00200">
    <property type="entry name" value="Disintegrin"/>
    <property type="match status" value="1"/>
</dbReference>
<comment type="caution">
    <text evidence="11">Lacks conserved residue(s) required for the propagation of feature annotation.</text>
</comment>
<comment type="cofactor">
    <cofactor evidence="1">
        <name>Zn(2+)</name>
        <dbReference type="ChEBI" id="CHEBI:29105"/>
    </cofactor>
</comment>
<evidence type="ECO:0000256" key="7">
    <source>
        <dbReference type="ARBA" id="ARBA00022989"/>
    </source>
</evidence>
<name>A0A6P8GFJ0_CLUHA</name>
<accession>A0A6P8GFJ0</accession>
<organism evidence="18 19">
    <name type="scientific">Clupea harengus</name>
    <name type="common">Atlantic herring</name>
    <dbReference type="NCBI Taxonomy" id="7950"/>
    <lineage>
        <taxon>Eukaryota</taxon>
        <taxon>Metazoa</taxon>
        <taxon>Chordata</taxon>
        <taxon>Craniata</taxon>
        <taxon>Vertebrata</taxon>
        <taxon>Euteleostomi</taxon>
        <taxon>Actinopterygii</taxon>
        <taxon>Neopterygii</taxon>
        <taxon>Teleostei</taxon>
        <taxon>Clupei</taxon>
        <taxon>Clupeiformes</taxon>
        <taxon>Clupeoidei</taxon>
        <taxon>Clupeidae</taxon>
        <taxon>Clupea</taxon>
    </lineage>
</organism>
<keyword evidence="4 12" id="KW-0479">Metal-binding</keyword>
<feature type="domain" description="EGF-like" evidence="15">
    <location>
        <begin position="595"/>
        <end position="627"/>
    </location>
</feature>
<feature type="transmembrane region" description="Helical" evidence="13">
    <location>
        <begin position="645"/>
        <end position="666"/>
    </location>
</feature>
<comment type="subcellular location">
    <subcellularLocation>
        <location evidence="2">Membrane</location>
        <topology evidence="2">Single-pass type I membrane protein</topology>
    </subcellularLocation>
</comment>
<evidence type="ECO:0000256" key="8">
    <source>
        <dbReference type="ARBA" id="ARBA00023136"/>
    </source>
</evidence>
<dbReference type="GO" id="GO:0006508">
    <property type="term" value="P:proteolysis"/>
    <property type="evidence" value="ECO:0007669"/>
    <property type="project" value="InterPro"/>
</dbReference>
<dbReference type="GO" id="GO:0046872">
    <property type="term" value="F:metal ion binding"/>
    <property type="evidence" value="ECO:0007669"/>
    <property type="project" value="UniProtKB-KW"/>
</dbReference>
<dbReference type="PANTHER" id="PTHR11905:SF32">
    <property type="entry name" value="DISINTEGRIN AND METALLOPROTEINASE DOMAIN-CONTAINING PROTEIN 28"/>
    <property type="match status" value="1"/>
</dbReference>
<dbReference type="SMART" id="SM00608">
    <property type="entry name" value="ACR"/>
    <property type="match status" value="1"/>
</dbReference>
<reference evidence="19" key="1">
    <citation type="submission" date="2025-08" db="UniProtKB">
        <authorList>
            <consortium name="RefSeq"/>
        </authorList>
    </citation>
    <scope>IDENTIFICATION</scope>
</reference>
<dbReference type="PANTHER" id="PTHR11905">
    <property type="entry name" value="ADAM A DISINTEGRIN AND METALLOPROTEASE DOMAIN"/>
    <property type="match status" value="1"/>
</dbReference>
<evidence type="ECO:0000256" key="13">
    <source>
        <dbReference type="SAM" id="Phobius"/>
    </source>
</evidence>
<dbReference type="InterPro" id="IPR000742">
    <property type="entry name" value="EGF"/>
</dbReference>
<keyword evidence="11" id="KW-0245">EGF-like domain</keyword>
<feature type="disulfide bond" evidence="12">
    <location>
        <begin position="348"/>
        <end position="372"/>
    </location>
</feature>
<feature type="disulfide bond" evidence="10">
    <location>
        <begin position="458"/>
        <end position="478"/>
    </location>
</feature>
<dbReference type="InterPro" id="IPR024079">
    <property type="entry name" value="MetalloPept_cat_dom_sf"/>
</dbReference>
<dbReference type="InterPro" id="IPR006586">
    <property type="entry name" value="ADAM_Cys-rich"/>
</dbReference>
<dbReference type="SUPFAM" id="SSF55486">
    <property type="entry name" value="Metalloproteases ('zincins'), catalytic domain"/>
    <property type="match status" value="1"/>
</dbReference>
<feature type="binding site" evidence="12">
    <location>
        <position position="332"/>
    </location>
    <ligand>
        <name>Zn(2+)</name>
        <dbReference type="ChEBI" id="CHEBI:29105"/>
        <note>catalytic</note>
    </ligand>
</feature>
<evidence type="ECO:0000256" key="9">
    <source>
        <dbReference type="ARBA" id="ARBA00023157"/>
    </source>
</evidence>
<dbReference type="PROSITE" id="PS00427">
    <property type="entry name" value="DISINTEGRIN_1"/>
    <property type="match status" value="1"/>
</dbReference>
<feature type="disulfide bond" evidence="11">
    <location>
        <begin position="599"/>
        <end position="609"/>
    </location>
</feature>
<dbReference type="GeneID" id="105910714"/>
<dbReference type="Pfam" id="PF01562">
    <property type="entry name" value="Pep_M12B_propep"/>
    <property type="match status" value="1"/>
</dbReference>
<evidence type="ECO:0000256" key="2">
    <source>
        <dbReference type="ARBA" id="ARBA00004479"/>
    </source>
</evidence>
<dbReference type="RefSeq" id="XP_031434262.1">
    <property type="nucleotide sequence ID" value="XM_031578402.2"/>
</dbReference>
<evidence type="ECO:0000256" key="10">
    <source>
        <dbReference type="PROSITE-ProRule" id="PRU00068"/>
    </source>
</evidence>
<feature type="active site" evidence="12">
    <location>
        <position position="333"/>
    </location>
</feature>
<dbReference type="PRINTS" id="PR00289">
    <property type="entry name" value="DISINTEGRIN"/>
</dbReference>
<dbReference type="PROSITE" id="PS50214">
    <property type="entry name" value="DISINTEGRIN_2"/>
    <property type="match status" value="1"/>
</dbReference>
<evidence type="ECO:0000259" key="16">
    <source>
        <dbReference type="PROSITE" id="PS50214"/>
    </source>
</evidence>
<dbReference type="SMART" id="SM00050">
    <property type="entry name" value="DISIN"/>
    <property type="match status" value="1"/>
</dbReference>
<dbReference type="OrthoDB" id="8811812at2759"/>
<gene>
    <name evidence="19" type="primary">LOC105910714</name>
</gene>
<feature type="disulfide bond" evidence="11">
    <location>
        <begin position="617"/>
        <end position="626"/>
    </location>
</feature>
<feature type="binding site" evidence="12">
    <location>
        <position position="342"/>
    </location>
    <ligand>
        <name>Zn(2+)</name>
        <dbReference type="ChEBI" id="CHEBI:29105"/>
        <note>catalytic</note>
    </ligand>
</feature>
<feature type="domain" description="Peptidase M12B" evidence="17">
    <location>
        <begin position="198"/>
        <end position="393"/>
    </location>
</feature>
<evidence type="ECO:0000256" key="4">
    <source>
        <dbReference type="ARBA" id="ARBA00022723"/>
    </source>
</evidence>
<keyword evidence="9 11" id="KW-1015">Disulfide bond</keyword>
<feature type="domain" description="Disintegrin" evidence="16">
    <location>
        <begin position="400"/>
        <end position="486"/>
    </location>
</feature>
<dbReference type="InterPro" id="IPR001590">
    <property type="entry name" value="Peptidase_M12B"/>
</dbReference>
<dbReference type="FunFam" id="3.40.390.10:FF:000002">
    <property type="entry name" value="Disintegrin and metalloproteinase domain-containing protein 22"/>
    <property type="match status" value="1"/>
</dbReference>
<dbReference type="GO" id="GO:0005886">
    <property type="term" value="C:plasma membrane"/>
    <property type="evidence" value="ECO:0007669"/>
    <property type="project" value="TreeGrafter"/>
</dbReference>
<evidence type="ECO:0000256" key="1">
    <source>
        <dbReference type="ARBA" id="ARBA00001947"/>
    </source>
</evidence>
<evidence type="ECO:0000313" key="18">
    <source>
        <dbReference type="Proteomes" id="UP000515152"/>
    </source>
</evidence>
<keyword evidence="14" id="KW-0732">Signal</keyword>
<keyword evidence="5" id="KW-0378">Hydrolase</keyword>
<protein>
    <submittedName>
        <fullName evidence="19">Zinc metalloproteinase-disintegrin-like crotastatin</fullName>
    </submittedName>
</protein>
<dbReference type="Pfam" id="PF01421">
    <property type="entry name" value="Reprolysin"/>
    <property type="match status" value="1"/>
</dbReference>
<dbReference type="Pfam" id="PF08516">
    <property type="entry name" value="ADAM_CR"/>
    <property type="match status" value="1"/>
</dbReference>
<evidence type="ECO:0000259" key="17">
    <source>
        <dbReference type="PROSITE" id="PS50215"/>
    </source>
</evidence>
<keyword evidence="6 12" id="KW-0862">Zinc</keyword>
<dbReference type="Proteomes" id="UP000515152">
    <property type="component" value="Chromosome 12"/>
</dbReference>
<sequence>MRGTLVLCGMLTITAYLHTSEGWLLEQMANRRDYEVVRPIRLHRRYSRDTELFRPDEVKYIIKLNGKDIEMYLQQNRELISNDYSETHYNSRGTRVSTSYTQDKSQCYYLGKIVGDSQSAVSMSTCSGLSGFIRTAGKEYVIEPLAGTDTGDHAVFKYSNLRQVPLHCGVNNVSIHHALPSFAVRERSRTTSPLDIQKYIKMYLVADHSEYLMMQQDTNKTRRRMFEIINFVNMVYRPLGTAIVLVGLDIWKDGDKIPVEKDPRSTLDSFTKWRNEVLMKGTHDNAQLVTAVEFNEGVIGRAFEEGMCTDFSTGVEQDHNASPFPTAATLAHELGHNLGMDHDKGSHCSCAEAPCIMSSHLGDSAPRHFSSCSVANYTSFLEKKGVMACLTANPFNETVIPVCGNGILEKGERCDCGLPEECTDPCCDALRCDLAEGAQCDKGECCKDCKFIRFTKQCRAQAGQCDLPEYCMGSSADCPEDTFLQDGSPCSNNTGYCFNGRCPNRVEQCKAEWGNDTQEAEDHCYHVNSTKDAMCEMLLCSSGNGDQNSTSNHTCTDAISTHNSSDHIQVLNGTKCGEEKVCMSKTCVELGAAYVVGHCREDCMGHKVCNNKLECQCEAGWIPPQCDQNHQNLTKSHPTGLQKGAVIAIVIIIGGTVGTLVLLVLVKTVLFCRNHKKGISQPRHSPNSPEAGLDSVGFYRERVNVYAINVDPPFQTPPDQSHPSA</sequence>
<dbReference type="SUPFAM" id="SSF57552">
    <property type="entry name" value="Blood coagulation inhibitor (disintegrin)"/>
    <property type="match status" value="1"/>
</dbReference>
<evidence type="ECO:0000256" key="14">
    <source>
        <dbReference type="SAM" id="SignalP"/>
    </source>
</evidence>
<evidence type="ECO:0000256" key="12">
    <source>
        <dbReference type="PROSITE-ProRule" id="PRU00276"/>
    </source>
</evidence>
<dbReference type="PROSITE" id="PS01186">
    <property type="entry name" value="EGF_2"/>
    <property type="match status" value="1"/>
</dbReference>
<dbReference type="KEGG" id="char:105910714"/>
<dbReference type="Gene3D" id="3.40.390.10">
    <property type="entry name" value="Collagenase (Catalytic Domain)"/>
    <property type="match status" value="1"/>
</dbReference>
<evidence type="ECO:0000256" key="5">
    <source>
        <dbReference type="ARBA" id="ARBA00022801"/>
    </source>
</evidence>
<feature type="signal peptide" evidence="14">
    <location>
        <begin position="1"/>
        <end position="22"/>
    </location>
</feature>
<evidence type="ECO:0000256" key="11">
    <source>
        <dbReference type="PROSITE-ProRule" id="PRU00076"/>
    </source>
</evidence>
<dbReference type="InterPro" id="IPR002870">
    <property type="entry name" value="Peptidase_M12B_N"/>
</dbReference>
<dbReference type="InterPro" id="IPR036436">
    <property type="entry name" value="Disintegrin_dom_sf"/>
</dbReference>
<dbReference type="InterPro" id="IPR018358">
    <property type="entry name" value="Disintegrin_CS"/>
</dbReference>
<dbReference type="PROSITE" id="PS50026">
    <property type="entry name" value="EGF_3"/>
    <property type="match status" value="1"/>
</dbReference>
<evidence type="ECO:0000256" key="6">
    <source>
        <dbReference type="ARBA" id="ARBA00022833"/>
    </source>
</evidence>
<evidence type="ECO:0000313" key="19">
    <source>
        <dbReference type="RefSeq" id="XP_031434262.1"/>
    </source>
</evidence>
<feature type="binding site" evidence="12">
    <location>
        <position position="336"/>
    </location>
    <ligand>
        <name>Zn(2+)</name>
        <dbReference type="ChEBI" id="CHEBI:29105"/>
        <note>catalytic</note>
    </ligand>
</feature>
<dbReference type="FunFam" id="4.10.70.10:FF:000001">
    <property type="entry name" value="Disintegrin and metalloproteinase domain-containing protein 22"/>
    <property type="match status" value="1"/>
</dbReference>
<dbReference type="InterPro" id="IPR034027">
    <property type="entry name" value="Reprolysin_adamalysin"/>
</dbReference>
<feature type="disulfide bond" evidence="12">
    <location>
        <begin position="350"/>
        <end position="355"/>
    </location>
</feature>
<dbReference type="Gene3D" id="4.10.70.10">
    <property type="entry name" value="Disintegrin domain"/>
    <property type="match status" value="1"/>
</dbReference>
<keyword evidence="18" id="KW-1185">Reference proteome</keyword>
<keyword evidence="8 13" id="KW-0472">Membrane</keyword>
<evidence type="ECO:0000259" key="15">
    <source>
        <dbReference type="PROSITE" id="PS50026"/>
    </source>
</evidence>
<evidence type="ECO:0000256" key="3">
    <source>
        <dbReference type="ARBA" id="ARBA00022692"/>
    </source>
</evidence>
<dbReference type="CDD" id="cd04269">
    <property type="entry name" value="ZnMc_adamalysin_II_like"/>
    <property type="match status" value="1"/>
</dbReference>
<proteinExistence type="predicted"/>
<dbReference type="InterPro" id="IPR001762">
    <property type="entry name" value="Disintegrin_dom"/>
</dbReference>
<dbReference type="AlphaFoldDB" id="A0A6P8GFJ0"/>
<keyword evidence="3 13" id="KW-0812">Transmembrane</keyword>
<feature type="chain" id="PRO_5027634973" evidence="14">
    <location>
        <begin position="23"/>
        <end position="725"/>
    </location>
</feature>
<keyword evidence="7 13" id="KW-1133">Transmembrane helix</keyword>
<dbReference type="GO" id="GO:0004222">
    <property type="term" value="F:metalloendopeptidase activity"/>
    <property type="evidence" value="ECO:0007669"/>
    <property type="project" value="InterPro"/>
</dbReference>